<dbReference type="EMBL" id="BAABDQ010000086">
    <property type="protein sequence ID" value="GAA3626542.1"/>
    <property type="molecule type" value="Genomic_DNA"/>
</dbReference>
<keyword evidence="2" id="KW-1185">Reference proteome</keyword>
<comment type="caution">
    <text evidence="1">The sequence shown here is derived from an EMBL/GenBank/DDBJ whole genome shotgun (WGS) entry which is preliminary data.</text>
</comment>
<protein>
    <recommendedName>
        <fullName evidence="3">Nucleotidyltransferase family protein</fullName>
    </recommendedName>
</protein>
<evidence type="ECO:0008006" key="3">
    <source>
        <dbReference type="Google" id="ProtNLM"/>
    </source>
</evidence>
<organism evidence="1 2">
    <name type="scientific">Nonomuraea rosea</name>
    <dbReference type="NCBI Taxonomy" id="638574"/>
    <lineage>
        <taxon>Bacteria</taxon>
        <taxon>Bacillati</taxon>
        <taxon>Actinomycetota</taxon>
        <taxon>Actinomycetes</taxon>
        <taxon>Streptosporangiales</taxon>
        <taxon>Streptosporangiaceae</taxon>
        <taxon>Nonomuraea</taxon>
    </lineage>
</organism>
<dbReference type="RefSeq" id="WP_345581003.1">
    <property type="nucleotide sequence ID" value="NZ_BAABDQ010000086.1"/>
</dbReference>
<gene>
    <name evidence="1" type="ORF">GCM10022419_135000</name>
</gene>
<dbReference type="Pfam" id="PF14907">
    <property type="entry name" value="NTP_transf_5"/>
    <property type="match status" value="1"/>
</dbReference>
<evidence type="ECO:0000313" key="2">
    <source>
        <dbReference type="Proteomes" id="UP001500630"/>
    </source>
</evidence>
<name>A0ABP7A7S6_9ACTN</name>
<evidence type="ECO:0000313" key="1">
    <source>
        <dbReference type="EMBL" id="GAA3626542.1"/>
    </source>
</evidence>
<dbReference type="Proteomes" id="UP001500630">
    <property type="component" value="Unassembled WGS sequence"/>
</dbReference>
<proteinExistence type="predicted"/>
<accession>A0ABP7A7S6</accession>
<sequence length="544" mass="60049">MDISNFLRLVGAHSTVNTSTNLRIRAMEPQDRTVEALRRHRLTGQAWAMIEKGVIEAPPTLAAEILSAQQITESRWDASLEETALIQRHLRDHGINSYLVKGCAAHLLTEGASPKRRGADIDLVVEDLTRHDVARLVSPLAELGYDSLPDHPCGLHEAGHFRYTGKRGRRAWRKSGEEFTFPLDIHHAFPVWGFPALDTVDLDAPGPIHIDPEGVCGPADKAMISWREMSGNARVVETEYGPITTLGLELTAVIGCANAFRDYIKPHWSTPLRIHLGHLAEIVTIVNTPGFDEMKFRALVERWLAHDSISFVTQALTNHFGNAPGILRELSTTPVIPHHTLWSRDHYPVLLKTSKGVESITDQIWRSSGMRDLAVELGAAQVEVTPGRTADPTFVLGHTTSRSFSHRLRGRRLQAAAWIAWGPKTFTLTMEIDDSRFWGDVCVLANFGDPAFEFYRKAPYSSQRVRNRGVSGSGLEGAVDLAWNRTGDGRLAMLVTMPLAVLPEPEPTTGEVGLALGLQDIVPEDLGRSASTIAPLRLIPALPR</sequence>
<dbReference type="InterPro" id="IPR039498">
    <property type="entry name" value="NTP_transf_5"/>
</dbReference>
<reference evidence="2" key="1">
    <citation type="journal article" date="2019" name="Int. J. Syst. Evol. Microbiol.">
        <title>The Global Catalogue of Microorganisms (GCM) 10K type strain sequencing project: providing services to taxonomists for standard genome sequencing and annotation.</title>
        <authorList>
            <consortium name="The Broad Institute Genomics Platform"/>
            <consortium name="The Broad Institute Genome Sequencing Center for Infectious Disease"/>
            <person name="Wu L."/>
            <person name="Ma J."/>
        </authorList>
    </citation>
    <scope>NUCLEOTIDE SEQUENCE [LARGE SCALE GENOMIC DNA]</scope>
    <source>
        <strain evidence="2">JCM 17326</strain>
    </source>
</reference>